<organism evidence="2 3">
    <name type="scientific">Polarella glacialis</name>
    <name type="common">Dinoflagellate</name>
    <dbReference type="NCBI Taxonomy" id="89957"/>
    <lineage>
        <taxon>Eukaryota</taxon>
        <taxon>Sar</taxon>
        <taxon>Alveolata</taxon>
        <taxon>Dinophyceae</taxon>
        <taxon>Suessiales</taxon>
        <taxon>Suessiaceae</taxon>
        <taxon>Polarella</taxon>
    </lineage>
</organism>
<reference evidence="2" key="1">
    <citation type="submission" date="2021-02" db="EMBL/GenBank/DDBJ databases">
        <authorList>
            <person name="Dougan E. K."/>
            <person name="Rhodes N."/>
            <person name="Thang M."/>
            <person name="Chan C."/>
        </authorList>
    </citation>
    <scope>NUCLEOTIDE SEQUENCE</scope>
</reference>
<feature type="compositionally biased region" description="Basic and acidic residues" evidence="1">
    <location>
        <begin position="389"/>
        <end position="402"/>
    </location>
</feature>
<sequence length="731" mass="77954">GERPAGAASQATLRVATPASPPSFRPESGRHPSSPSRSLSLGLGFGADRRRTPPPPQRRLPVQGQGQSSAASSAGAEQSLPDGRTSPALSGRLGPPRTGREELFSCTRGAGEPSPSPSPSLRKGERKSFPATPKRERCDTPKAESFVNRAETVVDPAVLVRPLPRQPSWEPATPLGHRRGAHEDALSCTPSRPRRWASRRGSLEASFVSATPPGSGAPAAAILRPAPLRAEAKESSFLKRGGAEKESSLSGPAPRRAPSGQRSLRPRASAELLPPPLPKRPSPSPKERAAAVPPRNRKLLRISSGSRFFRENSFEAPSRGGVLSPVPWKSPAQSPNSTARSCTAWVSEASRQDETKTRAKTSLKRKGEAAEHPLDLDVGAGFTPDPFDPPERLGEEELSEQERATEELVALAAAAQQAAAACPACKPLAAALRTAAIRELAALQRVPLGTMEPHYQSSLSFPCPRKKQDRLQQIRAAAAEGLSAIHFALAESLHTGASVDERDEAGQAGFRSFTASFKWEEEEEAEEEEEEEEAEEQEEEEEPPPLPQELRGKGEFEDLDDGFFQPSRFTGLRLEARERTRLTGSFSASEASHSDPRGANLALVQGPSRTPPGRSPLCGGPSQFKSSARPCSSAPMLRRLRSEPTSPSPVALTHPGALGKRAEHERLRQIFGSVAEDMRRVVHGIRAMHSSRGSPGSTGLSPPGGAKQGATARRLFEASFSELGDTAAAGA</sequence>
<feature type="compositionally biased region" description="Acidic residues" evidence="1">
    <location>
        <begin position="520"/>
        <end position="543"/>
    </location>
</feature>
<dbReference type="EMBL" id="CAJNNV010013039">
    <property type="protein sequence ID" value="CAE8601310.1"/>
    <property type="molecule type" value="Genomic_DNA"/>
</dbReference>
<feature type="region of interest" description="Disordered" evidence="1">
    <location>
        <begin position="1"/>
        <end position="144"/>
    </location>
</feature>
<feature type="compositionally biased region" description="Pro residues" evidence="1">
    <location>
        <begin position="273"/>
        <end position="284"/>
    </location>
</feature>
<evidence type="ECO:0000256" key="1">
    <source>
        <dbReference type="SAM" id="MobiDB-lite"/>
    </source>
</evidence>
<dbReference type="AlphaFoldDB" id="A0A813EQL0"/>
<keyword evidence="3" id="KW-1185">Reference proteome</keyword>
<comment type="caution">
    <text evidence="2">The sequence shown here is derived from an EMBL/GenBank/DDBJ whole genome shotgun (WGS) entry which is preliminary data.</text>
</comment>
<feature type="region of interest" description="Disordered" evidence="1">
    <location>
        <begin position="164"/>
        <end position="402"/>
    </location>
</feature>
<feature type="compositionally biased region" description="Low complexity" evidence="1">
    <location>
        <begin position="31"/>
        <end position="42"/>
    </location>
</feature>
<feature type="region of interest" description="Disordered" evidence="1">
    <location>
        <begin position="519"/>
        <end position="571"/>
    </location>
</feature>
<feature type="compositionally biased region" description="Basic and acidic residues" evidence="1">
    <location>
        <begin position="365"/>
        <end position="375"/>
    </location>
</feature>
<feature type="region of interest" description="Disordered" evidence="1">
    <location>
        <begin position="689"/>
        <end position="718"/>
    </location>
</feature>
<feature type="compositionally biased region" description="Basic and acidic residues" evidence="1">
    <location>
        <begin position="122"/>
        <end position="142"/>
    </location>
</feature>
<feature type="region of interest" description="Disordered" evidence="1">
    <location>
        <begin position="585"/>
        <end position="655"/>
    </location>
</feature>
<gene>
    <name evidence="2" type="ORF">PGLA1383_LOCUS19605</name>
</gene>
<accession>A0A813EQL0</accession>
<feature type="compositionally biased region" description="Low complexity" evidence="1">
    <location>
        <begin position="690"/>
        <end position="705"/>
    </location>
</feature>
<name>A0A813EQL0_POLGL</name>
<protein>
    <submittedName>
        <fullName evidence="2">Uncharacterized protein</fullName>
    </submittedName>
</protein>
<feature type="compositionally biased region" description="Low complexity" evidence="1">
    <location>
        <begin position="209"/>
        <end position="229"/>
    </location>
</feature>
<feature type="compositionally biased region" description="Polar residues" evidence="1">
    <location>
        <begin position="331"/>
        <end position="341"/>
    </location>
</feature>
<feature type="compositionally biased region" description="Basic and acidic residues" evidence="1">
    <location>
        <begin position="230"/>
        <end position="247"/>
    </location>
</feature>
<evidence type="ECO:0000313" key="2">
    <source>
        <dbReference type="EMBL" id="CAE8601310.1"/>
    </source>
</evidence>
<feature type="non-terminal residue" evidence="2">
    <location>
        <position position="1"/>
    </location>
</feature>
<feature type="compositionally biased region" description="Low complexity" evidence="1">
    <location>
        <begin position="59"/>
        <end position="79"/>
    </location>
</feature>
<evidence type="ECO:0000313" key="3">
    <source>
        <dbReference type="Proteomes" id="UP000654075"/>
    </source>
</evidence>
<proteinExistence type="predicted"/>
<dbReference type="Proteomes" id="UP000654075">
    <property type="component" value="Unassembled WGS sequence"/>
</dbReference>